<dbReference type="Proteomes" id="UP000265703">
    <property type="component" value="Unassembled WGS sequence"/>
</dbReference>
<comment type="caution">
    <text evidence="1">The sequence shown here is derived from an EMBL/GenBank/DDBJ whole genome shotgun (WGS) entry which is preliminary data.</text>
</comment>
<dbReference type="AlphaFoldDB" id="A0A397S389"/>
<sequence>MSRKELYTESEIKEFKGKEWFSNVVVTPVEDQEIQYGSDEDAWYGKGYPKSYTNSHLFADMTLNN</sequence>
<keyword evidence="2" id="KW-1185">Reference proteome</keyword>
<accession>A0A397S389</accession>
<proteinExistence type="predicted"/>
<gene>
    <name evidence="1" type="ORF">C1645_838710</name>
</gene>
<name>A0A397S389_9GLOM</name>
<organism evidence="1 2">
    <name type="scientific">Glomus cerebriforme</name>
    <dbReference type="NCBI Taxonomy" id="658196"/>
    <lineage>
        <taxon>Eukaryota</taxon>
        <taxon>Fungi</taxon>
        <taxon>Fungi incertae sedis</taxon>
        <taxon>Mucoromycota</taxon>
        <taxon>Glomeromycotina</taxon>
        <taxon>Glomeromycetes</taxon>
        <taxon>Glomerales</taxon>
        <taxon>Glomeraceae</taxon>
        <taxon>Glomus</taxon>
    </lineage>
</organism>
<reference evidence="1 2" key="1">
    <citation type="submission" date="2018-06" db="EMBL/GenBank/DDBJ databases">
        <title>Comparative genomics reveals the genomic features of Rhizophagus irregularis, R. cerebriforme, R. diaphanum and Gigaspora rosea, and their symbiotic lifestyle signature.</title>
        <authorList>
            <person name="Morin E."/>
            <person name="San Clemente H."/>
            <person name="Chen E.C.H."/>
            <person name="De La Providencia I."/>
            <person name="Hainaut M."/>
            <person name="Kuo A."/>
            <person name="Kohler A."/>
            <person name="Murat C."/>
            <person name="Tang N."/>
            <person name="Roy S."/>
            <person name="Loubradou J."/>
            <person name="Henrissat B."/>
            <person name="Grigoriev I.V."/>
            <person name="Corradi N."/>
            <person name="Roux C."/>
            <person name="Martin F.M."/>
        </authorList>
    </citation>
    <scope>NUCLEOTIDE SEQUENCE [LARGE SCALE GENOMIC DNA]</scope>
    <source>
        <strain evidence="1 2">DAOM 227022</strain>
    </source>
</reference>
<protein>
    <submittedName>
        <fullName evidence="1">Uncharacterized protein</fullName>
    </submittedName>
</protein>
<dbReference type="EMBL" id="QKYT01000969">
    <property type="protein sequence ID" value="RIA80438.1"/>
    <property type="molecule type" value="Genomic_DNA"/>
</dbReference>
<evidence type="ECO:0000313" key="2">
    <source>
        <dbReference type="Proteomes" id="UP000265703"/>
    </source>
</evidence>
<evidence type="ECO:0000313" key="1">
    <source>
        <dbReference type="EMBL" id="RIA80438.1"/>
    </source>
</evidence>